<feature type="compositionally biased region" description="Polar residues" evidence="4">
    <location>
        <begin position="347"/>
        <end position="359"/>
    </location>
</feature>
<feature type="compositionally biased region" description="Basic and acidic residues" evidence="4">
    <location>
        <begin position="20"/>
        <end position="37"/>
    </location>
</feature>
<dbReference type="InterPro" id="IPR000048">
    <property type="entry name" value="IQ_motif_EF-hand-BS"/>
</dbReference>
<dbReference type="OrthoDB" id="685302at2759"/>
<dbReference type="CDD" id="cd23767">
    <property type="entry name" value="IQCD"/>
    <property type="match status" value="1"/>
</dbReference>
<feature type="compositionally biased region" description="Basic and acidic residues" evidence="4">
    <location>
        <begin position="681"/>
        <end position="705"/>
    </location>
</feature>
<dbReference type="PANTHER" id="PTHR32295">
    <property type="entry name" value="IQ-DOMAIN 5-RELATED"/>
    <property type="match status" value="1"/>
</dbReference>
<evidence type="ECO:0000259" key="5">
    <source>
        <dbReference type="Pfam" id="PF13178"/>
    </source>
</evidence>
<name>A0A7J0DKJ5_9ERIC</name>
<feature type="region of interest" description="Disordered" evidence="4">
    <location>
        <begin position="347"/>
        <end position="390"/>
    </location>
</feature>
<proteinExistence type="inferred from homology"/>
<keyword evidence="7" id="KW-1185">Reference proteome</keyword>
<feature type="compositionally biased region" description="Low complexity" evidence="4">
    <location>
        <begin position="552"/>
        <end position="564"/>
    </location>
</feature>
<organism evidence="6 7">
    <name type="scientific">Actinidia rufa</name>
    <dbReference type="NCBI Taxonomy" id="165716"/>
    <lineage>
        <taxon>Eukaryota</taxon>
        <taxon>Viridiplantae</taxon>
        <taxon>Streptophyta</taxon>
        <taxon>Embryophyta</taxon>
        <taxon>Tracheophyta</taxon>
        <taxon>Spermatophyta</taxon>
        <taxon>Magnoliopsida</taxon>
        <taxon>eudicotyledons</taxon>
        <taxon>Gunneridae</taxon>
        <taxon>Pentapetalae</taxon>
        <taxon>asterids</taxon>
        <taxon>Ericales</taxon>
        <taxon>Actinidiaceae</taxon>
        <taxon>Actinidia</taxon>
    </lineage>
</organism>
<dbReference type="Pfam" id="PF00612">
    <property type="entry name" value="IQ"/>
    <property type="match status" value="2"/>
</dbReference>
<feature type="region of interest" description="Disordered" evidence="4">
    <location>
        <begin position="241"/>
        <end position="271"/>
    </location>
</feature>
<dbReference type="PROSITE" id="PS50096">
    <property type="entry name" value="IQ"/>
    <property type="match status" value="2"/>
</dbReference>
<keyword evidence="1" id="KW-0112">Calmodulin-binding</keyword>
<evidence type="ECO:0000313" key="6">
    <source>
        <dbReference type="EMBL" id="GFS37206.1"/>
    </source>
</evidence>
<evidence type="ECO:0000256" key="1">
    <source>
        <dbReference type="ARBA" id="ARBA00022860"/>
    </source>
</evidence>
<dbReference type="AlphaFoldDB" id="A0A7J0DKJ5"/>
<gene>
    <name evidence="6" type="ORF">Acr_00g0050640</name>
</gene>
<dbReference type="EMBL" id="BJWL01000274">
    <property type="protein sequence ID" value="GFS37206.1"/>
    <property type="molecule type" value="Genomic_DNA"/>
</dbReference>
<feature type="region of interest" description="Disordered" evidence="4">
    <location>
        <begin position="676"/>
        <end position="714"/>
    </location>
</feature>
<dbReference type="Gene3D" id="1.20.5.190">
    <property type="match status" value="1"/>
</dbReference>
<accession>A0A7J0DKJ5</accession>
<feature type="region of interest" description="Disordered" evidence="4">
    <location>
        <begin position="545"/>
        <end position="565"/>
    </location>
</feature>
<reference evidence="7" key="1">
    <citation type="submission" date="2019-07" db="EMBL/GenBank/DDBJ databases">
        <title>De Novo Assembly of kiwifruit Actinidia rufa.</title>
        <authorList>
            <person name="Sugita-Konishi S."/>
            <person name="Sato K."/>
            <person name="Mori E."/>
            <person name="Abe Y."/>
            <person name="Kisaki G."/>
            <person name="Hamano K."/>
            <person name="Suezawa K."/>
            <person name="Otani M."/>
            <person name="Fukuda T."/>
            <person name="Manabe T."/>
            <person name="Gomi K."/>
            <person name="Tabuchi M."/>
            <person name="Akimitsu K."/>
            <person name="Kataoka I."/>
        </authorList>
    </citation>
    <scope>NUCLEOTIDE SEQUENCE [LARGE SCALE GENOMIC DNA]</scope>
    <source>
        <strain evidence="7">cv. Fuchu</strain>
    </source>
</reference>
<evidence type="ECO:0000256" key="2">
    <source>
        <dbReference type="ARBA" id="ARBA00024341"/>
    </source>
</evidence>
<dbReference type="InterPro" id="IPR025064">
    <property type="entry name" value="DUF4005"/>
</dbReference>
<dbReference type="Proteomes" id="UP000585474">
    <property type="component" value="Unassembled WGS sequence"/>
</dbReference>
<protein>
    <recommendedName>
        <fullName evidence="5">DUF4005 domain-containing protein</fullName>
    </recommendedName>
</protein>
<comment type="caution">
    <text evidence="6">The sequence shown here is derived from an EMBL/GenBank/DDBJ whole genome shotgun (WGS) entry which is preliminary data.</text>
</comment>
<dbReference type="SMART" id="SM00015">
    <property type="entry name" value="IQ"/>
    <property type="match status" value="2"/>
</dbReference>
<feature type="compositionally biased region" description="Polar residues" evidence="4">
    <location>
        <begin position="245"/>
        <end position="259"/>
    </location>
</feature>
<evidence type="ECO:0000256" key="4">
    <source>
        <dbReference type="SAM" id="MobiDB-lite"/>
    </source>
</evidence>
<dbReference type="GO" id="GO:0005516">
    <property type="term" value="F:calmodulin binding"/>
    <property type="evidence" value="ECO:0007669"/>
    <property type="project" value="UniProtKB-KW"/>
</dbReference>
<comment type="similarity">
    <text evidence="2">Belongs to the IQD family.</text>
</comment>
<feature type="region of interest" description="Disordered" evidence="4">
    <location>
        <begin position="1"/>
        <end position="42"/>
    </location>
</feature>
<sequence length="714" mass="78354">MGKTSKWIRNFLTGKKKKDKDKDQRERDKLERERERINPAANQLTPLVPTNAITIPPTTPREKRRWSFRRSSASAAAPAVTVAELENEQKKHAMAVAAATAAAADAAVAAAQAAAAVIRLTVVTGGCGRRGIAIEEAAAIKIQSNFRACLARKALNALKGLVKLQALVRGHLVRKQATATLRCMQALVTVQARARAQRIKMVEDSNSNHRQLNQKKTTRDYRIKPTYQDMEENIKIVEMDLGESKGSTKSRNSYSNHAPQTDRTEHPLYTHSAPPRAYLKQDHRDISPAPSALTDMSPRACSGHFEDYSFGTAQSSPQYHSAVSKPEYTESLSYDYSLFPNYMANTESSRAKVRSQSAPKSRPDSFERQPSRRRPSLEGRNVPRAVRMQRSSSHVGCTAQNYQYPWSVKLDRSNVSLKESECGSTSTVLTNTNYCRSLVGFEVSGNRCGGCKRKPCQVSYHLSPDVPWDCRRLSPLDQASAWLETLPSLLYNDSMTVALALSDAEGGDGTLSSYVYASVSELCLDHTRGGYSDATCRADKGATIAREHDTSEGAASSSSSFGSTSDDDIEVLQLLRRRRRVAAPVLLLSSDCNDLGSDLLYLSDASLRHKHKGKHVVEVPSKSKQVTVVDIAKDHDTSVALARAIILPNNVVDLAVEGSKEMRDLLDEVIAPEIDPVGDGNRLRDVAATDTNRDGGGELEGRTEDVDLDLSPEV</sequence>
<feature type="domain" description="DUF4005" evidence="5">
    <location>
        <begin position="308"/>
        <end position="380"/>
    </location>
</feature>
<feature type="compositionally biased region" description="Basic and acidic residues" evidence="4">
    <location>
        <begin position="361"/>
        <end position="370"/>
    </location>
</feature>
<evidence type="ECO:0000313" key="7">
    <source>
        <dbReference type="Proteomes" id="UP000585474"/>
    </source>
</evidence>
<dbReference type="PANTHER" id="PTHR32295:SF45">
    <property type="entry name" value="PROTEIN IQ-DOMAIN 19"/>
    <property type="match status" value="1"/>
</dbReference>
<evidence type="ECO:0000256" key="3">
    <source>
        <dbReference type="ARBA" id="ARBA00024378"/>
    </source>
</evidence>
<comment type="subunit">
    <text evidence="3">Binds to multiple calmodulin (CaM) in the presence of Ca(2+) and CaM-like proteins.</text>
</comment>
<dbReference type="Pfam" id="PF13178">
    <property type="entry name" value="DUF4005"/>
    <property type="match status" value="1"/>
</dbReference>